<sequence>MNRSRTLLLGLVGFILILTLAVYNGAEKITDDLTARGRSAFDEQGLQWVELKTDGRNLLLSGTAPSEKAVTQALKLAEGLPGVEGVYDNFSYAANSVKTPKPTADSDWSTSIKAQ</sequence>
<comment type="caution">
    <text evidence="2">The sequence shown here is derived from an EMBL/GenBank/DDBJ whole genome shotgun (WGS) entry which is preliminary data.</text>
</comment>
<dbReference type="RefSeq" id="WP_144357335.1">
    <property type="nucleotide sequence ID" value="NZ_VMNH01000003.1"/>
</dbReference>
<dbReference type="PROSITE" id="PS50914">
    <property type="entry name" value="BON"/>
    <property type="match status" value="1"/>
</dbReference>
<organism evidence="2 3">
    <name type="scientific">Sedimenticola selenatireducens</name>
    <dbReference type="NCBI Taxonomy" id="191960"/>
    <lineage>
        <taxon>Bacteria</taxon>
        <taxon>Pseudomonadati</taxon>
        <taxon>Pseudomonadota</taxon>
        <taxon>Gammaproteobacteria</taxon>
        <taxon>Chromatiales</taxon>
        <taxon>Sedimenticolaceae</taxon>
        <taxon>Sedimenticola</taxon>
    </lineage>
</organism>
<evidence type="ECO:0000259" key="1">
    <source>
        <dbReference type="PROSITE" id="PS50914"/>
    </source>
</evidence>
<proteinExistence type="predicted"/>
<gene>
    <name evidence="2" type="ORF">FHP88_02160</name>
</gene>
<dbReference type="Pfam" id="PF04972">
    <property type="entry name" value="BON"/>
    <property type="match status" value="1"/>
</dbReference>
<evidence type="ECO:0000313" key="2">
    <source>
        <dbReference type="EMBL" id="TVO78489.1"/>
    </source>
</evidence>
<accession>A0A558DNQ9</accession>
<feature type="domain" description="BON" evidence="1">
    <location>
        <begin position="25"/>
        <end position="94"/>
    </location>
</feature>
<name>A0A558DNQ9_9GAMM</name>
<protein>
    <submittedName>
        <fullName evidence="2">BON domain-containing protein</fullName>
    </submittedName>
</protein>
<evidence type="ECO:0000313" key="3">
    <source>
        <dbReference type="Proteomes" id="UP000316649"/>
    </source>
</evidence>
<dbReference type="Proteomes" id="UP000316649">
    <property type="component" value="Unassembled WGS sequence"/>
</dbReference>
<keyword evidence="3" id="KW-1185">Reference proteome</keyword>
<dbReference type="InterPro" id="IPR007055">
    <property type="entry name" value="BON_dom"/>
</dbReference>
<dbReference type="OrthoDB" id="5525824at2"/>
<dbReference type="EMBL" id="VMNH01000003">
    <property type="protein sequence ID" value="TVO78489.1"/>
    <property type="molecule type" value="Genomic_DNA"/>
</dbReference>
<reference evidence="2 3" key="1">
    <citation type="submission" date="2019-07" db="EMBL/GenBank/DDBJ databases">
        <title>The pathways for chlorine oxyanion respiration interact through the shared metabolite chlorate.</title>
        <authorList>
            <person name="Barnum T.P."/>
            <person name="Cheng Y."/>
            <person name="Hill K.A."/>
            <person name="Lucas L.N."/>
            <person name="Carlson H.K."/>
            <person name="Coates J.D."/>
        </authorList>
    </citation>
    <scope>NUCLEOTIDE SEQUENCE [LARGE SCALE GENOMIC DNA]</scope>
    <source>
        <strain evidence="2 3">BK-1</strain>
    </source>
</reference>
<dbReference type="AlphaFoldDB" id="A0A558DNQ9"/>